<evidence type="ECO:0000256" key="1">
    <source>
        <dbReference type="SAM" id="Phobius"/>
    </source>
</evidence>
<reference evidence="3 4" key="1">
    <citation type="submission" date="2018-04" db="EMBL/GenBank/DDBJ databases">
        <title>Genomic Encyclopedia of Type Strains, Phase IV (KMG-IV): sequencing the most valuable type-strain genomes for metagenomic binning, comparative biology and taxonomic classification.</title>
        <authorList>
            <person name="Goeker M."/>
        </authorList>
    </citation>
    <scope>NUCLEOTIDE SEQUENCE [LARGE SCALE GENOMIC DNA]</scope>
    <source>
        <strain evidence="3 4">DSM 14823</strain>
    </source>
</reference>
<sequence>MKVGYKGVYYFTLIELLIVIAIIAILAALLLPALNKARETARSAQCLNNLKQLSLAVTGYAGDYNGWGLVYPPAKRNYARYRLFGPIAADQNQHYTLLPYLGAGGTWPDYWSEPERYDVVKPALCPAGRRSGTDAFTTKDGSEVVPNASYAVNQYVCYEDSATNRADARFGKFENVRRPSARVLFADVAENVPVFNTVGASAFPAMTLGWHGIISTRHHGLSSNIGFADGHAANLRHYRVKELGSGGQPANQTGYCWHDALKWN</sequence>
<dbReference type="NCBIfam" id="TIGR02532">
    <property type="entry name" value="IV_pilin_GFxxxE"/>
    <property type="match status" value="1"/>
</dbReference>
<dbReference type="RefSeq" id="WP_165832830.1">
    <property type="nucleotide sequence ID" value="NZ_CABMMC010000077.1"/>
</dbReference>
<dbReference type="Gene3D" id="3.30.700.10">
    <property type="entry name" value="Glycoprotein, Type 4 Pilin"/>
    <property type="match status" value="1"/>
</dbReference>
<dbReference type="InterPro" id="IPR045584">
    <property type="entry name" value="Pilin-like"/>
</dbReference>
<dbReference type="EMBL" id="QEKH01000006">
    <property type="protein sequence ID" value="PVY44488.1"/>
    <property type="molecule type" value="Genomic_DNA"/>
</dbReference>
<keyword evidence="4" id="KW-1185">Reference proteome</keyword>
<dbReference type="Proteomes" id="UP000245959">
    <property type="component" value="Unassembled WGS sequence"/>
</dbReference>
<dbReference type="GeneID" id="78294442"/>
<evidence type="ECO:0000313" key="3">
    <source>
        <dbReference type="EMBL" id="PVY44488.1"/>
    </source>
</evidence>
<keyword evidence="1" id="KW-0472">Membrane</keyword>
<proteinExistence type="predicted"/>
<keyword evidence="1" id="KW-0812">Transmembrane</keyword>
<evidence type="ECO:0000259" key="2">
    <source>
        <dbReference type="Pfam" id="PF07596"/>
    </source>
</evidence>
<keyword evidence="1" id="KW-1133">Transmembrane helix</keyword>
<feature type="transmembrane region" description="Helical" evidence="1">
    <location>
        <begin position="7"/>
        <end position="34"/>
    </location>
</feature>
<dbReference type="InterPro" id="IPR011453">
    <property type="entry name" value="DUF1559"/>
</dbReference>
<dbReference type="SUPFAM" id="SSF54523">
    <property type="entry name" value="Pili subunits"/>
    <property type="match status" value="1"/>
</dbReference>
<name>A0A2U1B780_9BACT</name>
<gene>
    <name evidence="3" type="ORF">C8D82_1065</name>
</gene>
<feature type="domain" description="DUF1559" evidence="2">
    <location>
        <begin position="36"/>
        <end position="110"/>
    </location>
</feature>
<dbReference type="InterPro" id="IPR012902">
    <property type="entry name" value="N_methyl_site"/>
</dbReference>
<protein>
    <submittedName>
        <fullName evidence="3">Prepilin-type N-terminal cleavage/methylation domain-containing protein/prepilin-type processing-associated H-X9-DG protein</fullName>
    </submittedName>
</protein>
<dbReference type="Pfam" id="PF07596">
    <property type="entry name" value="SBP_bac_10"/>
    <property type="match status" value="1"/>
</dbReference>
<accession>A0A2U1B780</accession>
<organism evidence="3 4">
    <name type="scientific">Victivallis vadensis</name>
    <dbReference type="NCBI Taxonomy" id="172901"/>
    <lineage>
        <taxon>Bacteria</taxon>
        <taxon>Pseudomonadati</taxon>
        <taxon>Lentisphaerota</taxon>
        <taxon>Lentisphaeria</taxon>
        <taxon>Victivallales</taxon>
        <taxon>Victivallaceae</taxon>
        <taxon>Victivallis</taxon>
    </lineage>
</organism>
<comment type="caution">
    <text evidence="3">The sequence shown here is derived from an EMBL/GenBank/DDBJ whole genome shotgun (WGS) entry which is preliminary data.</text>
</comment>
<dbReference type="AlphaFoldDB" id="A0A2U1B780"/>
<dbReference type="PANTHER" id="PTHR30093">
    <property type="entry name" value="GENERAL SECRETION PATHWAY PROTEIN G"/>
    <property type="match status" value="1"/>
</dbReference>
<evidence type="ECO:0000313" key="4">
    <source>
        <dbReference type="Proteomes" id="UP000245959"/>
    </source>
</evidence>